<dbReference type="GeneID" id="26626409"/>
<evidence type="ECO:0000313" key="2">
    <source>
        <dbReference type="Proteomes" id="UP000203864"/>
    </source>
</evidence>
<protein>
    <submittedName>
        <fullName evidence="1">Uncharacterized protein</fullName>
    </submittedName>
</protein>
<dbReference type="KEGG" id="vg:26626409"/>
<name>A0A0S0MWL0_9CAUD</name>
<accession>A0A0S0MWL0</accession>
<evidence type="ECO:0000313" key="1">
    <source>
        <dbReference type="EMBL" id="ALH23482.1"/>
    </source>
</evidence>
<keyword evidence="2" id="KW-1185">Reference proteome</keyword>
<gene>
    <name evidence="1" type="ORF">PaMx74_63</name>
</gene>
<dbReference type="Proteomes" id="UP000203864">
    <property type="component" value="Segment"/>
</dbReference>
<dbReference type="OrthoDB" id="33623at10239"/>
<proteinExistence type="predicted"/>
<sequence>MSWLKTILWVLLTGGIKSKLLRLPEHQPFRVVRAGGRLLVEPIPTQMDPDNPVKYERGQRVVVQPHAGFHRGARGEVQYHAPDGRVWIRRDGASSDVWYMPHELAAEELG</sequence>
<reference evidence="1 2" key="1">
    <citation type="journal article" date="2012" name="Appl. Environ. Microbiol.">
        <title>High Diversity and Novel Species of Pseudomonas aeruginosa Bacteriophages.</title>
        <authorList>
            <person name="Sepulveda-Robles O."/>
            <person name="Kameyama L."/>
            <person name="Guarneros G."/>
        </authorList>
    </citation>
    <scope>NUCLEOTIDE SEQUENCE [LARGE SCALE GENOMIC DNA]</scope>
</reference>
<organism evidence="1 2">
    <name type="scientific">Pseudomonas phage PaMx74</name>
    <dbReference type="NCBI Taxonomy" id="1175663"/>
    <lineage>
        <taxon>Viruses</taxon>
        <taxon>Duplodnaviria</taxon>
        <taxon>Heunggongvirae</taxon>
        <taxon>Uroviricota</taxon>
        <taxon>Caudoviricetes</taxon>
        <taxon>Mesyanzhinovviridae</taxon>
        <taxon>Bradleyvirinae</taxon>
        <taxon>Cinvestavvirus</taxon>
        <taxon>Cinvestavvirus PaMx74</taxon>
        <taxon>Pamexvirus PaMx74</taxon>
    </lineage>
</organism>
<dbReference type="RefSeq" id="YP_009199502.1">
    <property type="nucleotide sequence ID" value="NC_028809.1"/>
</dbReference>
<dbReference type="EMBL" id="JQ067093">
    <property type="protein sequence ID" value="ALH23482.1"/>
    <property type="molecule type" value="Genomic_DNA"/>
</dbReference>